<dbReference type="AlphaFoldDB" id="A0A8J3NAX7"/>
<dbReference type="Pfam" id="PF14433">
    <property type="entry name" value="SUKH-3"/>
    <property type="match status" value="1"/>
</dbReference>
<accession>A0A8J3NAX7</accession>
<proteinExistence type="predicted"/>
<dbReference type="Proteomes" id="UP000612808">
    <property type="component" value="Unassembled WGS sequence"/>
</dbReference>
<protein>
    <recommendedName>
        <fullName evidence="3">SUKH-3 immunity protein</fullName>
    </recommendedName>
</protein>
<dbReference type="InterPro" id="IPR025850">
    <property type="entry name" value="SUKH-3"/>
</dbReference>
<evidence type="ECO:0000313" key="1">
    <source>
        <dbReference type="EMBL" id="GID10175.1"/>
    </source>
</evidence>
<organism evidence="1 2">
    <name type="scientific">Actinocatenispora rupis</name>
    <dbReference type="NCBI Taxonomy" id="519421"/>
    <lineage>
        <taxon>Bacteria</taxon>
        <taxon>Bacillati</taxon>
        <taxon>Actinomycetota</taxon>
        <taxon>Actinomycetes</taxon>
        <taxon>Micromonosporales</taxon>
        <taxon>Micromonosporaceae</taxon>
        <taxon>Actinocatenispora</taxon>
    </lineage>
</organism>
<dbReference type="RefSeq" id="WP_203655311.1">
    <property type="nucleotide sequence ID" value="NZ_BAAAZM010000002.1"/>
</dbReference>
<evidence type="ECO:0000313" key="2">
    <source>
        <dbReference type="Proteomes" id="UP000612808"/>
    </source>
</evidence>
<name>A0A8J3NAX7_9ACTN</name>
<evidence type="ECO:0008006" key="3">
    <source>
        <dbReference type="Google" id="ProtNLM"/>
    </source>
</evidence>
<gene>
    <name evidence="1" type="ORF">Aru02nite_10640</name>
</gene>
<keyword evidence="2" id="KW-1185">Reference proteome</keyword>
<dbReference type="EMBL" id="BOMB01000004">
    <property type="protein sequence ID" value="GID10175.1"/>
    <property type="molecule type" value="Genomic_DNA"/>
</dbReference>
<sequence>MFRSWNFSDAVADELGRAGWDVERSIDISAWVAELGAQGYRISDIAAEALAAFGGISAGPINVSGPNFENDEPLTIDPVLAGSGHIVLARELERELGGNWYPFGEWLSYSSVFVRDDGWVVATGLGWIWELGKSVEEAINFALTAKHPLKCLKVLTPGARPWPPVVDG</sequence>
<comment type="caution">
    <text evidence="1">The sequence shown here is derived from an EMBL/GenBank/DDBJ whole genome shotgun (WGS) entry which is preliminary data.</text>
</comment>
<reference evidence="1" key="1">
    <citation type="submission" date="2021-01" db="EMBL/GenBank/DDBJ databases">
        <title>Whole genome shotgun sequence of Actinocatenispora rupis NBRC 107355.</title>
        <authorList>
            <person name="Komaki H."/>
            <person name="Tamura T."/>
        </authorList>
    </citation>
    <scope>NUCLEOTIDE SEQUENCE</scope>
    <source>
        <strain evidence="1">NBRC 107355</strain>
    </source>
</reference>